<protein>
    <submittedName>
        <fullName evidence="3">AbrB/MazE/SpoVT family DNA-binding domain-containing protein</fullName>
    </submittedName>
</protein>
<dbReference type="PROSITE" id="PS51740">
    <property type="entry name" value="SPOVT_ABRB"/>
    <property type="match status" value="1"/>
</dbReference>
<dbReference type="InterPro" id="IPR037914">
    <property type="entry name" value="SpoVT-AbrB_sf"/>
</dbReference>
<dbReference type="Gene3D" id="2.10.260.10">
    <property type="match status" value="1"/>
</dbReference>
<accession>A0ABY4GH54</accession>
<evidence type="ECO:0000313" key="3">
    <source>
        <dbReference type="EMBL" id="UOQ83666.1"/>
    </source>
</evidence>
<organism evidence="3 4">
    <name type="scientific">Gracilibacillus salinarum</name>
    <dbReference type="NCBI Taxonomy" id="2932255"/>
    <lineage>
        <taxon>Bacteria</taxon>
        <taxon>Bacillati</taxon>
        <taxon>Bacillota</taxon>
        <taxon>Bacilli</taxon>
        <taxon>Bacillales</taxon>
        <taxon>Bacillaceae</taxon>
        <taxon>Gracilibacillus</taxon>
    </lineage>
</organism>
<dbReference type="EMBL" id="CP095071">
    <property type="protein sequence ID" value="UOQ83666.1"/>
    <property type="molecule type" value="Genomic_DNA"/>
</dbReference>
<reference evidence="3 4" key="1">
    <citation type="submission" date="2022-04" db="EMBL/GenBank/DDBJ databases">
        <title>Gracilibacillus sp. isolated from saltern.</title>
        <authorList>
            <person name="Won M."/>
            <person name="Lee C.-M."/>
            <person name="Woen H.-Y."/>
            <person name="Kwon S.-W."/>
        </authorList>
    </citation>
    <scope>NUCLEOTIDE SEQUENCE [LARGE SCALE GENOMIC DNA]</scope>
    <source>
        <strain evidence="3 4">SSPM10-3</strain>
    </source>
</reference>
<keyword evidence="4" id="KW-1185">Reference proteome</keyword>
<gene>
    <name evidence="3" type="ORF">MUN87_12965</name>
</gene>
<dbReference type="InterPro" id="IPR052731">
    <property type="entry name" value="B_subtilis_Trans_State_Reg"/>
</dbReference>
<dbReference type="InterPro" id="IPR007159">
    <property type="entry name" value="SpoVT-AbrB_dom"/>
</dbReference>
<dbReference type="PANTHER" id="PTHR36432:SF4">
    <property type="entry name" value="TRANSITION STATE REGULATOR ABH-RELATED"/>
    <property type="match status" value="1"/>
</dbReference>
<dbReference type="InterPro" id="IPR040678">
    <property type="entry name" value="AbrB_C"/>
</dbReference>
<dbReference type="SUPFAM" id="SSF89447">
    <property type="entry name" value="AbrB/MazE/MraZ-like"/>
    <property type="match status" value="1"/>
</dbReference>
<dbReference type="NCBIfam" id="TIGR01439">
    <property type="entry name" value="lp_hng_hel_AbrB"/>
    <property type="match status" value="1"/>
</dbReference>
<dbReference type="Pfam" id="PF04014">
    <property type="entry name" value="MazE_antitoxin"/>
    <property type="match status" value="1"/>
</dbReference>
<evidence type="ECO:0000259" key="2">
    <source>
        <dbReference type="PROSITE" id="PS51740"/>
    </source>
</evidence>
<sequence length="91" mass="10268">MKSTGIVRKIDELGRVVLPKELRKSLNIQEKDPIEIFVDQERIILRKYSSASACMVTGEVTDENFTLFDGKITLSPEGAKQIVDELQQTSK</sequence>
<name>A0ABY4GH54_9BACI</name>
<dbReference type="Pfam" id="PF18277">
    <property type="entry name" value="AbrB_C"/>
    <property type="match status" value="1"/>
</dbReference>
<dbReference type="PANTHER" id="PTHR36432">
    <property type="match status" value="1"/>
</dbReference>
<keyword evidence="1 3" id="KW-0238">DNA-binding</keyword>
<evidence type="ECO:0000256" key="1">
    <source>
        <dbReference type="PROSITE-ProRule" id="PRU01076"/>
    </source>
</evidence>
<dbReference type="RefSeq" id="WP_244740731.1">
    <property type="nucleotide sequence ID" value="NZ_CP095071.1"/>
</dbReference>
<dbReference type="Proteomes" id="UP000831537">
    <property type="component" value="Chromosome"/>
</dbReference>
<evidence type="ECO:0000313" key="4">
    <source>
        <dbReference type="Proteomes" id="UP000831537"/>
    </source>
</evidence>
<dbReference type="GO" id="GO:0003677">
    <property type="term" value="F:DNA binding"/>
    <property type="evidence" value="ECO:0007669"/>
    <property type="project" value="UniProtKB-KW"/>
</dbReference>
<feature type="domain" description="SpoVT-AbrB" evidence="2">
    <location>
        <begin position="5"/>
        <end position="50"/>
    </location>
</feature>
<proteinExistence type="predicted"/>
<dbReference type="SMART" id="SM00966">
    <property type="entry name" value="SpoVT_AbrB"/>
    <property type="match status" value="1"/>
</dbReference>